<evidence type="ECO:0000256" key="13">
    <source>
        <dbReference type="SAM" id="Phobius"/>
    </source>
</evidence>
<evidence type="ECO:0000256" key="11">
    <source>
        <dbReference type="ARBA" id="ARBA00023264"/>
    </source>
</evidence>
<dbReference type="Proteomes" id="UP000179807">
    <property type="component" value="Unassembled WGS sequence"/>
</dbReference>
<proteinExistence type="inferred from homology"/>
<dbReference type="Pfam" id="PF01553">
    <property type="entry name" value="Acyltransferase"/>
    <property type="match status" value="1"/>
</dbReference>
<name>A0A1J4K481_9EUKA</name>
<evidence type="ECO:0000256" key="12">
    <source>
        <dbReference type="ARBA" id="ARBA00023315"/>
    </source>
</evidence>
<feature type="transmembrane region" description="Helical" evidence="13">
    <location>
        <begin position="47"/>
        <end position="74"/>
    </location>
</feature>
<evidence type="ECO:0000256" key="8">
    <source>
        <dbReference type="ARBA" id="ARBA00023098"/>
    </source>
</evidence>
<dbReference type="SUPFAM" id="SSF69593">
    <property type="entry name" value="Glycerol-3-phosphate (1)-acyltransferase"/>
    <property type="match status" value="1"/>
</dbReference>
<keyword evidence="8" id="KW-0443">Lipid metabolism</keyword>
<evidence type="ECO:0000256" key="3">
    <source>
        <dbReference type="ARBA" id="ARBA00008655"/>
    </source>
</evidence>
<dbReference type="GO" id="GO:0008654">
    <property type="term" value="P:phospholipid biosynthetic process"/>
    <property type="evidence" value="ECO:0007669"/>
    <property type="project" value="UniProtKB-KW"/>
</dbReference>
<comment type="similarity">
    <text evidence="3">Belongs to the 1-acyl-sn-glycerol-3-phosphate acyltransferase family.</text>
</comment>
<evidence type="ECO:0000313" key="15">
    <source>
        <dbReference type="EMBL" id="OHT06191.1"/>
    </source>
</evidence>
<dbReference type="OrthoDB" id="272512at2759"/>
<evidence type="ECO:0000256" key="2">
    <source>
        <dbReference type="ARBA" id="ARBA00005189"/>
    </source>
</evidence>
<dbReference type="InterPro" id="IPR045252">
    <property type="entry name" value="LPCAT1-like"/>
</dbReference>
<comment type="subcellular location">
    <subcellularLocation>
        <location evidence="1">Membrane</location>
    </subcellularLocation>
</comment>
<evidence type="ECO:0000313" key="16">
    <source>
        <dbReference type="Proteomes" id="UP000179807"/>
    </source>
</evidence>
<keyword evidence="9 13" id="KW-0472">Membrane</keyword>
<protein>
    <submittedName>
        <fullName evidence="15">Acyltransferase family protein</fullName>
    </submittedName>
</protein>
<dbReference type="InterPro" id="IPR002123">
    <property type="entry name" value="Plipid/glycerol_acylTrfase"/>
</dbReference>
<gene>
    <name evidence="15" type="ORF">TRFO_25803</name>
</gene>
<keyword evidence="4" id="KW-0444">Lipid biosynthesis</keyword>
<evidence type="ECO:0000256" key="9">
    <source>
        <dbReference type="ARBA" id="ARBA00023136"/>
    </source>
</evidence>
<dbReference type="PANTHER" id="PTHR23063">
    <property type="entry name" value="PHOSPHOLIPID ACYLTRANSFERASE"/>
    <property type="match status" value="1"/>
</dbReference>
<feature type="domain" description="Phospholipid/glycerol acyltransferase" evidence="14">
    <location>
        <begin position="123"/>
        <end position="229"/>
    </location>
</feature>
<comment type="pathway">
    <text evidence="2">Lipid metabolism.</text>
</comment>
<keyword evidence="10" id="KW-0594">Phospholipid biosynthesis</keyword>
<keyword evidence="16" id="KW-1185">Reference proteome</keyword>
<organism evidence="15 16">
    <name type="scientific">Tritrichomonas foetus</name>
    <dbReference type="NCBI Taxonomy" id="1144522"/>
    <lineage>
        <taxon>Eukaryota</taxon>
        <taxon>Metamonada</taxon>
        <taxon>Parabasalia</taxon>
        <taxon>Tritrichomonadida</taxon>
        <taxon>Tritrichomonadidae</taxon>
        <taxon>Tritrichomonas</taxon>
    </lineage>
</organism>
<dbReference type="CDD" id="cd07991">
    <property type="entry name" value="LPLAT_LPCAT1-like"/>
    <property type="match status" value="1"/>
</dbReference>
<dbReference type="GO" id="GO:0016020">
    <property type="term" value="C:membrane"/>
    <property type="evidence" value="ECO:0007669"/>
    <property type="project" value="UniProtKB-SubCell"/>
</dbReference>
<sequence length="314" mass="35765">MLVHTIPKIPTDKSLYNQTEPSECTVEELKELRKFPKYNTIQKVIHAIYFIIFGIPKIILSLLFALIAGPFFLIAAGIWRSIGRPESWRNPLKKIWSSMARVFLFLMGFHRIHYHGGLDADSRFIVANHICFFDGWLFLPFGPRPLGKKEMLNIPILREMADVYRGIPVDRSKSSGVAKQLVEFAQDKNSPMIMILPEGASTSGEYMLRFHLGAFLSDLPVQPASIRYTIYGSPASLSHVSYFHHQPYQWIVFLGIPSIKIDIHLFQPMSLKSEGQNDPRTFADQTSLKIANELGVRLLNLSSSSIYKKENPNK</sequence>
<keyword evidence="6 13" id="KW-0812">Transmembrane</keyword>
<evidence type="ECO:0000256" key="5">
    <source>
        <dbReference type="ARBA" id="ARBA00022679"/>
    </source>
</evidence>
<keyword evidence="5" id="KW-0808">Transferase</keyword>
<dbReference type="GeneID" id="94839282"/>
<keyword evidence="11" id="KW-1208">Phospholipid metabolism</keyword>
<dbReference type="EMBL" id="MLAK01000733">
    <property type="protein sequence ID" value="OHT06191.1"/>
    <property type="molecule type" value="Genomic_DNA"/>
</dbReference>
<comment type="caution">
    <text evidence="15">The sequence shown here is derived from an EMBL/GenBank/DDBJ whole genome shotgun (WGS) entry which is preliminary data.</text>
</comment>
<reference evidence="15" key="1">
    <citation type="submission" date="2016-10" db="EMBL/GenBank/DDBJ databases">
        <authorList>
            <person name="Benchimol M."/>
            <person name="Almeida L.G."/>
            <person name="Vasconcelos A.T."/>
            <person name="Perreira-Neves A."/>
            <person name="Rosa I.A."/>
            <person name="Tasca T."/>
            <person name="Bogo M.R."/>
            <person name="de Souza W."/>
        </authorList>
    </citation>
    <scope>NUCLEOTIDE SEQUENCE [LARGE SCALE GENOMIC DNA]</scope>
    <source>
        <strain evidence="15">K</strain>
    </source>
</reference>
<evidence type="ECO:0000259" key="14">
    <source>
        <dbReference type="SMART" id="SM00563"/>
    </source>
</evidence>
<dbReference type="VEuPathDB" id="TrichDB:TRFO_25803"/>
<evidence type="ECO:0000256" key="4">
    <source>
        <dbReference type="ARBA" id="ARBA00022516"/>
    </source>
</evidence>
<dbReference type="GO" id="GO:0008374">
    <property type="term" value="F:O-acyltransferase activity"/>
    <property type="evidence" value="ECO:0007669"/>
    <property type="project" value="InterPro"/>
</dbReference>
<keyword evidence="7 13" id="KW-1133">Transmembrane helix</keyword>
<keyword evidence="12 15" id="KW-0012">Acyltransferase</keyword>
<evidence type="ECO:0000256" key="6">
    <source>
        <dbReference type="ARBA" id="ARBA00022692"/>
    </source>
</evidence>
<dbReference type="PANTHER" id="PTHR23063:SF52">
    <property type="entry name" value="LYSOPHOSPHATIDYLCHOLINE ACYLTRANSFERASE"/>
    <property type="match status" value="1"/>
</dbReference>
<dbReference type="RefSeq" id="XP_068359327.1">
    <property type="nucleotide sequence ID" value="XM_068504578.1"/>
</dbReference>
<evidence type="ECO:0000256" key="1">
    <source>
        <dbReference type="ARBA" id="ARBA00004370"/>
    </source>
</evidence>
<dbReference type="SMART" id="SM00563">
    <property type="entry name" value="PlsC"/>
    <property type="match status" value="1"/>
</dbReference>
<evidence type="ECO:0000256" key="7">
    <source>
        <dbReference type="ARBA" id="ARBA00022989"/>
    </source>
</evidence>
<evidence type="ECO:0000256" key="10">
    <source>
        <dbReference type="ARBA" id="ARBA00023209"/>
    </source>
</evidence>
<accession>A0A1J4K481</accession>
<dbReference type="AlphaFoldDB" id="A0A1J4K481"/>